<evidence type="ECO:0000313" key="2">
    <source>
        <dbReference type="EMBL" id="KTG08034.1"/>
    </source>
</evidence>
<dbReference type="AlphaFoldDB" id="A0A0W1R477"/>
<feature type="transmembrane region" description="Helical" evidence="1">
    <location>
        <begin position="6"/>
        <end position="25"/>
    </location>
</feature>
<feature type="transmembrane region" description="Helical" evidence="1">
    <location>
        <begin position="73"/>
        <end position="91"/>
    </location>
</feature>
<dbReference type="OrthoDB" id="291394at2157"/>
<comment type="caution">
    <text evidence="2">The sequence shown here is derived from an EMBL/GenBank/DDBJ whole genome shotgun (WGS) entry which is preliminary data.</text>
</comment>
<dbReference type="Proteomes" id="UP000053157">
    <property type="component" value="Unassembled WGS sequence"/>
</dbReference>
<organism evidence="2 3">
    <name type="scientific">Haloferax profundi</name>
    <dbReference type="NCBI Taxonomy" id="1544718"/>
    <lineage>
        <taxon>Archaea</taxon>
        <taxon>Methanobacteriati</taxon>
        <taxon>Methanobacteriota</taxon>
        <taxon>Stenosarchaea group</taxon>
        <taxon>Halobacteria</taxon>
        <taxon>Halobacteriales</taxon>
        <taxon>Haloferacaceae</taxon>
        <taxon>Haloferax</taxon>
    </lineage>
</organism>
<name>A0A0W1R477_9EURY</name>
<proteinExistence type="predicted"/>
<keyword evidence="1" id="KW-0472">Membrane</keyword>
<keyword evidence="3" id="KW-1185">Reference proteome</keyword>
<protein>
    <submittedName>
        <fullName evidence="2">Uncharacterized protein</fullName>
    </submittedName>
</protein>
<keyword evidence="1" id="KW-0812">Transmembrane</keyword>
<sequence length="92" mass="10212">MTPERTFWLSQAGFLVGNALIAFGVGTRELALWEVVFWAGLVGLSGVFVVYAVQERERGVPEYFREWSGWQRMAQIGGVVVFVLGVLVVAFS</sequence>
<keyword evidence="1" id="KW-1133">Transmembrane helix</keyword>
<accession>A0A0W1R477</accession>
<feature type="transmembrane region" description="Helical" evidence="1">
    <location>
        <begin position="32"/>
        <end position="53"/>
    </location>
</feature>
<dbReference type="EMBL" id="LOPV01000705">
    <property type="protein sequence ID" value="KTG08034.1"/>
    <property type="molecule type" value="Genomic_DNA"/>
</dbReference>
<evidence type="ECO:0000256" key="1">
    <source>
        <dbReference type="SAM" id="Phobius"/>
    </source>
</evidence>
<reference evidence="2 3" key="1">
    <citation type="submission" date="2015-12" db="EMBL/GenBank/DDBJ databases">
        <title>Haloferax profundi sp. nov. isolated from the Discovery deep brine-seawater interface in the Red Sea.</title>
        <authorList>
            <person name="Zhang G."/>
            <person name="Stingl U."/>
            <person name="Rashid M."/>
        </authorList>
    </citation>
    <scope>NUCLEOTIDE SEQUENCE [LARGE SCALE GENOMIC DNA]</scope>
    <source>
        <strain evidence="2 3">SB29</strain>
    </source>
</reference>
<dbReference type="RefSeq" id="WP_058573778.1">
    <property type="nucleotide sequence ID" value="NZ_LOPV01000705.1"/>
</dbReference>
<gene>
    <name evidence="2" type="ORF">AUR66_04530</name>
</gene>
<evidence type="ECO:0000313" key="3">
    <source>
        <dbReference type="Proteomes" id="UP000053157"/>
    </source>
</evidence>